<evidence type="ECO:0000313" key="2">
    <source>
        <dbReference type="EMBL" id="MCT2041818.1"/>
    </source>
</evidence>
<comment type="caution">
    <text evidence="2">The sequence shown here is derived from an EMBL/GenBank/DDBJ whole genome shotgun (WGS) entry which is preliminary data.</text>
</comment>
<name>A0ABT2HU23_9MICO</name>
<keyword evidence="1" id="KW-1133">Transmembrane helix</keyword>
<keyword evidence="1" id="KW-0472">Membrane</keyword>
<dbReference type="Proteomes" id="UP001525379">
    <property type="component" value="Unassembled WGS sequence"/>
</dbReference>
<reference evidence="2 3" key="1">
    <citation type="submission" date="2022-04" db="EMBL/GenBank/DDBJ databases">
        <title>Human microbiome associated bacterial genomes.</title>
        <authorList>
            <person name="Sandstrom S."/>
            <person name="Salamzade R."/>
            <person name="Kalan L.R."/>
        </authorList>
    </citation>
    <scope>NUCLEOTIDE SEQUENCE [LARGE SCALE GENOMIC DNA]</scope>
    <source>
        <strain evidence="3">p3-SID1799</strain>
    </source>
</reference>
<evidence type="ECO:0000256" key="1">
    <source>
        <dbReference type="SAM" id="Phobius"/>
    </source>
</evidence>
<keyword evidence="1" id="KW-0812">Transmembrane</keyword>
<organism evidence="2 3">
    <name type="scientific">Pseudoclavibacter albus</name>
    <dbReference type="NCBI Taxonomy" id="272241"/>
    <lineage>
        <taxon>Bacteria</taxon>
        <taxon>Bacillati</taxon>
        <taxon>Actinomycetota</taxon>
        <taxon>Actinomycetes</taxon>
        <taxon>Micrococcales</taxon>
        <taxon>Microbacteriaceae</taxon>
        <taxon>Pseudoclavibacter</taxon>
    </lineage>
</organism>
<protein>
    <submittedName>
        <fullName evidence="2">Uncharacterized protein</fullName>
    </submittedName>
</protein>
<accession>A0ABT2HU23</accession>
<dbReference type="RefSeq" id="WP_260103588.1">
    <property type="nucleotide sequence ID" value="NZ_JALXSQ010000001.1"/>
</dbReference>
<keyword evidence="3" id="KW-1185">Reference proteome</keyword>
<gene>
    <name evidence="2" type="ORF">M3D15_00445</name>
</gene>
<sequence length="53" mass="5299">MEDPAGAPLIGASRKVADAASNAPVRKRTLVKVLVLAGLLGTAALTLAATLMN</sequence>
<evidence type="ECO:0000313" key="3">
    <source>
        <dbReference type="Proteomes" id="UP001525379"/>
    </source>
</evidence>
<feature type="transmembrane region" description="Helical" evidence="1">
    <location>
        <begin position="33"/>
        <end position="52"/>
    </location>
</feature>
<proteinExistence type="predicted"/>
<dbReference type="EMBL" id="JALXSQ010000001">
    <property type="protein sequence ID" value="MCT2041818.1"/>
    <property type="molecule type" value="Genomic_DNA"/>
</dbReference>